<reference evidence="1 2" key="2">
    <citation type="journal article" date="2019" name="G3 (Bethesda)">
        <title>Hybrid Assembly of the Genome of the Entomopathogenic Nematode Steinernema carpocapsae Identifies the X-Chromosome.</title>
        <authorList>
            <person name="Serra L."/>
            <person name="Macchietto M."/>
            <person name="Macias-Munoz A."/>
            <person name="McGill C.J."/>
            <person name="Rodriguez I.M."/>
            <person name="Rodriguez B."/>
            <person name="Murad R."/>
            <person name="Mortazavi A."/>
        </authorList>
    </citation>
    <scope>NUCLEOTIDE SEQUENCE [LARGE SCALE GENOMIC DNA]</scope>
    <source>
        <strain evidence="1 2">ALL</strain>
    </source>
</reference>
<dbReference type="EMBL" id="AZBU02000014">
    <property type="protein sequence ID" value="TKR57581.1"/>
    <property type="molecule type" value="Genomic_DNA"/>
</dbReference>
<reference evidence="1 2" key="1">
    <citation type="journal article" date="2015" name="Genome Biol.">
        <title>Comparative genomics of Steinernema reveals deeply conserved gene regulatory networks.</title>
        <authorList>
            <person name="Dillman A.R."/>
            <person name="Macchietto M."/>
            <person name="Porter C.F."/>
            <person name="Rogers A."/>
            <person name="Williams B."/>
            <person name="Antoshechkin I."/>
            <person name="Lee M.M."/>
            <person name="Goodwin Z."/>
            <person name="Lu X."/>
            <person name="Lewis E.E."/>
            <person name="Goodrich-Blair H."/>
            <person name="Stock S.P."/>
            <person name="Adams B.J."/>
            <person name="Sternberg P.W."/>
            <person name="Mortazavi A."/>
        </authorList>
    </citation>
    <scope>NUCLEOTIDE SEQUENCE [LARGE SCALE GENOMIC DNA]</scope>
    <source>
        <strain evidence="1 2">ALL</strain>
    </source>
</reference>
<comment type="caution">
    <text evidence="1">The sequence shown here is derived from an EMBL/GenBank/DDBJ whole genome shotgun (WGS) entry which is preliminary data.</text>
</comment>
<evidence type="ECO:0000313" key="1">
    <source>
        <dbReference type="EMBL" id="TKR57581.1"/>
    </source>
</evidence>
<gene>
    <name evidence="1" type="ORF">L596_030265</name>
</gene>
<organism evidence="1 2">
    <name type="scientific">Steinernema carpocapsae</name>
    <name type="common">Entomopathogenic nematode</name>
    <dbReference type="NCBI Taxonomy" id="34508"/>
    <lineage>
        <taxon>Eukaryota</taxon>
        <taxon>Metazoa</taxon>
        <taxon>Ecdysozoa</taxon>
        <taxon>Nematoda</taxon>
        <taxon>Chromadorea</taxon>
        <taxon>Rhabditida</taxon>
        <taxon>Tylenchina</taxon>
        <taxon>Panagrolaimomorpha</taxon>
        <taxon>Strongyloidoidea</taxon>
        <taxon>Steinernematidae</taxon>
        <taxon>Steinernema</taxon>
    </lineage>
</organism>
<evidence type="ECO:0000313" key="2">
    <source>
        <dbReference type="Proteomes" id="UP000298663"/>
    </source>
</evidence>
<dbReference type="AlphaFoldDB" id="A0A4U5LNW0"/>
<sequence>METSQKCDFHCVLKLEMDVHVKNLHSRFEGEDFYHCTANVICPFNCQFNGRQHHLHCNYCFKAYLTFDAGEKHHCPLKSDPNAAQSRNPMRTAVL</sequence>
<dbReference type="Proteomes" id="UP000298663">
    <property type="component" value="Unassembled WGS sequence"/>
</dbReference>
<proteinExistence type="predicted"/>
<protein>
    <submittedName>
        <fullName evidence="1">Uncharacterized protein</fullName>
    </submittedName>
</protein>
<keyword evidence="2" id="KW-1185">Reference proteome</keyword>
<accession>A0A4U5LNW0</accession>
<name>A0A4U5LNW0_STECR</name>